<dbReference type="Proteomes" id="UP000187283">
    <property type="component" value="Unassembled WGS sequence"/>
</dbReference>
<feature type="domain" description="Reverse transcriptase/retrotransposon-derived protein RNase H-like" evidence="1">
    <location>
        <begin position="1"/>
        <end position="33"/>
    </location>
</feature>
<dbReference type="InterPro" id="IPR041577">
    <property type="entry name" value="RT_RNaseH_2"/>
</dbReference>
<accession>A0A1R1XAI2</accession>
<comment type="caution">
    <text evidence="2">The sequence shown here is derived from an EMBL/GenBank/DDBJ whole genome shotgun (WGS) entry which is preliminary data.</text>
</comment>
<sequence length="90" mass="9623">MYTDASNIGIGASLHQLQNDNTIRPIAYASQNVISGALSRDFKDIDSGGNKIAVVQTRSQGPPKRTIRRFGQLDTLADSSSEIDSISDGV</sequence>
<keyword evidence="3" id="KW-1185">Reference proteome</keyword>
<organism evidence="2 3">
    <name type="scientific">Smittium culicis</name>
    <dbReference type="NCBI Taxonomy" id="133412"/>
    <lineage>
        <taxon>Eukaryota</taxon>
        <taxon>Fungi</taxon>
        <taxon>Fungi incertae sedis</taxon>
        <taxon>Zoopagomycota</taxon>
        <taxon>Kickxellomycotina</taxon>
        <taxon>Harpellomycetes</taxon>
        <taxon>Harpellales</taxon>
        <taxon>Legeriomycetaceae</taxon>
        <taxon>Smittium</taxon>
    </lineage>
</organism>
<dbReference type="AlphaFoldDB" id="A0A1R1XAI2"/>
<dbReference type="OrthoDB" id="5550292at2759"/>
<dbReference type="EMBL" id="LSSN01004373">
    <property type="protein sequence ID" value="OMJ11619.1"/>
    <property type="molecule type" value="Genomic_DNA"/>
</dbReference>
<proteinExistence type="predicted"/>
<gene>
    <name evidence="2" type="ORF">AYI70_g9603</name>
</gene>
<dbReference type="Pfam" id="PF17919">
    <property type="entry name" value="RT_RNaseH_2"/>
    <property type="match status" value="1"/>
</dbReference>
<protein>
    <recommendedName>
        <fullName evidence="1">Reverse transcriptase/retrotransposon-derived protein RNase H-like domain-containing protein</fullName>
    </recommendedName>
</protein>
<evidence type="ECO:0000313" key="2">
    <source>
        <dbReference type="EMBL" id="OMJ11619.1"/>
    </source>
</evidence>
<reference evidence="2 3" key="1">
    <citation type="submission" date="2017-01" db="EMBL/GenBank/DDBJ databases">
        <authorList>
            <person name="Mah S.A."/>
            <person name="Swanson W.J."/>
            <person name="Moy G.W."/>
            <person name="Vacquier V.D."/>
        </authorList>
    </citation>
    <scope>NUCLEOTIDE SEQUENCE [LARGE SCALE GENOMIC DNA]</scope>
    <source>
        <strain evidence="2 3">GSMNP</strain>
    </source>
</reference>
<evidence type="ECO:0000259" key="1">
    <source>
        <dbReference type="Pfam" id="PF17919"/>
    </source>
</evidence>
<name>A0A1R1XAI2_9FUNG</name>
<evidence type="ECO:0000313" key="3">
    <source>
        <dbReference type="Proteomes" id="UP000187283"/>
    </source>
</evidence>
<feature type="non-terminal residue" evidence="2">
    <location>
        <position position="90"/>
    </location>
</feature>